<evidence type="ECO:0000256" key="8">
    <source>
        <dbReference type="ARBA" id="ARBA00022741"/>
    </source>
</evidence>
<evidence type="ECO:0000256" key="10">
    <source>
        <dbReference type="ARBA" id="ARBA00022840"/>
    </source>
</evidence>
<evidence type="ECO:0000256" key="12">
    <source>
        <dbReference type="ARBA" id="ARBA00029757"/>
    </source>
</evidence>
<keyword evidence="7 13" id="KW-0808">Transferase</keyword>
<sequence length="347" mass="40124">MIAILRWILLPVTLIYSLIIWIRNILYDKGIFKSTKFSIPTIVIGNLAIGGTGKSPMTEYIVRLLKDHYKIATLSRGYGRKTKGYRLVSENSNATEVGDEPLQFKKNFPDITVAVSEDRCFGIEKLQADHDLIILDDAYQHRKLNPGYSILLFDFHSLFTPILLLPTGNFRDNFSATKRADLILITKCPESLNEDHKKHIEHKIRTLSLAPIFYTAIAYDIPTSREGHILQNELKNLDILLFCGIANPTPLEDYLVNLGNRVHLLRFPDHHNYTHYDFNKIINLYNSIPAKEKIIITTEKDIQRVESNHLSDLPLYYIPIRLKSMDQQKETFDHFIFNYLNNHTNVN</sequence>
<accession>A0A1T5DI61</accession>
<keyword evidence="5 13" id="KW-0444">Lipid biosynthesis</keyword>
<comment type="caution">
    <text evidence="13">Lacks conserved residue(s) required for the propagation of feature annotation.</text>
</comment>
<keyword evidence="6 13" id="KW-0441">Lipid A biosynthesis</keyword>
<organism evidence="15 16">
    <name type="scientific">Sphingobacterium nematocida</name>
    <dbReference type="NCBI Taxonomy" id="1513896"/>
    <lineage>
        <taxon>Bacteria</taxon>
        <taxon>Pseudomonadati</taxon>
        <taxon>Bacteroidota</taxon>
        <taxon>Sphingobacteriia</taxon>
        <taxon>Sphingobacteriales</taxon>
        <taxon>Sphingobacteriaceae</taxon>
        <taxon>Sphingobacterium</taxon>
    </lineage>
</organism>
<keyword evidence="14" id="KW-0472">Membrane</keyword>
<gene>
    <name evidence="13" type="primary">lpxK</name>
    <name evidence="15" type="ORF">SAMN05660841_01983</name>
</gene>
<dbReference type="UniPathway" id="UPA00359">
    <property type="reaction ID" value="UER00482"/>
</dbReference>
<keyword evidence="14" id="KW-1133">Transmembrane helix</keyword>
<keyword evidence="14" id="KW-0812">Transmembrane</keyword>
<evidence type="ECO:0000313" key="16">
    <source>
        <dbReference type="Proteomes" id="UP000190150"/>
    </source>
</evidence>
<keyword evidence="16" id="KW-1185">Reference proteome</keyword>
<dbReference type="InterPro" id="IPR003758">
    <property type="entry name" value="LpxK"/>
</dbReference>
<dbReference type="PANTHER" id="PTHR42724">
    <property type="entry name" value="TETRAACYLDISACCHARIDE 4'-KINASE"/>
    <property type="match status" value="1"/>
</dbReference>
<keyword evidence="8 13" id="KW-0547">Nucleotide-binding</keyword>
<dbReference type="OrthoDB" id="9766423at2"/>
<evidence type="ECO:0000256" key="11">
    <source>
        <dbReference type="ARBA" id="ARBA00023098"/>
    </source>
</evidence>
<comment type="function">
    <text evidence="1 13">Transfers the gamma-phosphate of ATP to the 4'-position of a tetraacyldisaccharide 1-phosphate intermediate (termed DS-1-P) to form tetraacyldisaccharide 1,4'-bis-phosphate (lipid IVA).</text>
</comment>
<dbReference type="GO" id="GO:0009029">
    <property type="term" value="F:lipid-A 4'-kinase activity"/>
    <property type="evidence" value="ECO:0007669"/>
    <property type="project" value="UniProtKB-UniRule"/>
</dbReference>
<dbReference type="Pfam" id="PF02606">
    <property type="entry name" value="LpxK"/>
    <property type="match status" value="1"/>
</dbReference>
<evidence type="ECO:0000256" key="3">
    <source>
        <dbReference type="ARBA" id="ARBA00012071"/>
    </source>
</evidence>
<name>A0A1T5DI61_9SPHI</name>
<dbReference type="PANTHER" id="PTHR42724:SF1">
    <property type="entry name" value="TETRAACYLDISACCHARIDE 4'-KINASE, MITOCHONDRIAL-RELATED"/>
    <property type="match status" value="1"/>
</dbReference>
<evidence type="ECO:0000256" key="4">
    <source>
        <dbReference type="ARBA" id="ARBA00016436"/>
    </source>
</evidence>
<evidence type="ECO:0000256" key="9">
    <source>
        <dbReference type="ARBA" id="ARBA00022777"/>
    </source>
</evidence>
<proteinExistence type="inferred from homology"/>
<dbReference type="InterPro" id="IPR027417">
    <property type="entry name" value="P-loop_NTPase"/>
</dbReference>
<dbReference type="GO" id="GO:0009245">
    <property type="term" value="P:lipid A biosynthetic process"/>
    <property type="evidence" value="ECO:0007669"/>
    <property type="project" value="UniProtKB-UniRule"/>
</dbReference>
<dbReference type="SUPFAM" id="SSF52540">
    <property type="entry name" value="P-loop containing nucleoside triphosphate hydrolases"/>
    <property type="match status" value="1"/>
</dbReference>
<dbReference type="EC" id="2.7.1.130" evidence="3 13"/>
<dbReference type="GO" id="GO:0005524">
    <property type="term" value="F:ATP binding"/>
    <property type="evidence" value="ECO:0007669"/>
    <property type="project" value="UniProtKB-UniRule"/>
</dbReference>
<evidence type="ECO:0000256" key="6">
    <source>
        <dbReference type="ARBA" id="ARBA00022556"/>
    </source>
</evidence>
<dbReference type="RefSeq" id="WP_079642922.1">
    <property type="nucleotide sequence ID" value="NZ_FUZF01000007.1"/>
</dbReference>
<keyword evidence="11 13" id="KW-0443">Lipid metabolism</keyword>
<evidence type="ECO:0000256" key="14">
    <source>
        <dbReference type="SAM" id="Phobius"/>
    </source>
</evidence>
<dbReference type="AlphaFoldDB" id="A0A1T5DI61"/>
<evidence type="ECO:0000256" key="5">
    <source>
        <dbReference type="ARBA" id="ARBA00022516"/>
    </source>
</evidence>
<dbReference type="GO" id="GO:0005886">
    <property type="term" value="C:plasma membrane"/>
    <property type="evidence" value="ECO:0007669"/>
    <property type="project" value="TreeGrafter"/>
</dbReference>
<evidence type="ECO:0000313" key="15">
    <source>
        <dbReference type="EMBL" id="SKB71327.1"/>
    </source>
</evidence>
<evidence type="ECO:0000256" key="1">
    <source>
        <dbReference type="ARBA" id="ARBA00002274"/>
    </source>
</evidence>
<dbReference type="EMBL" id="FUZF01000007">
    <property type="protein sequence ID" value="SKB71327.1"/>
    <property type="molecule type" value="Genomic_DNA"/>
</dbReference>
<protein>
    <recommendedName>
        <fullName evidence="4 13">Tetraacyldisaccharide 4'-kinase</fullName>
        <ecNumber evidence="3 13">2.7.1.130</ecNumber>
    </recommendedName>
    <alternativeName>
        <fullName evidence="12 13">Lipid A 4'-kinase</fullName>
    </alternativeName>
</protein>
<keyword evidence="9 13" id="KW-0418">Kinase</keyword>
<comment type="catalytic activity">
    <reaction evidence="13">
        <text>a lipid A disaccharide + ATP = a lipid IVA + ADP + H(+)</text>
        <dbReference type="Rhea" id="RHEA:67840"/>
        <dbReference type="ChEBI" id="CHEBI:15378"/>
        <dbReference type="ChEBI" id="CHEBI:30616"/>
        <dbReference type="ChEBI" id="CHEBI:176343"/>
        <dbReference type="ChEBI" id="CHEBI:176425"/>
        <dbReference type="ChEBI" id="CHEBI:456216"/>
        <dbReference type="EC" id="2.7.1.130"/>
    </reaction>
</comment>
<dbReference type="Proteomes" id="UP000190150">
    <property type="component" value="Unassembled WGS sequence"/>
</dbReference>
<comment type="similarity">
    <text evidence="13">Belongs to the LpxK family.</text>
</comment>
<reference evidence="16" key="1">
    <citation type="submission" date="2017-02" db="EMBL/GenBank/DDBJ databases">
        <authorList>
            <person name="Varghese N."/>
            <person name="Submissions S."/>
        </authorList>
    </citation>
    <scope>NUCLEOTIDE SEQUENCE [LARGE SCALE GENOMIC DNA]</scope>
    <source>
        <strain evidence="16">DSM 24091</strain>
    </source>
</reference>
<feature type="transmembrane region" description="Helical" evidence="14">
    <location>
        <begin position="6"/>
        <end position="26"/>
    </location>
</feature>
<dbReference type="STRING" id="1513896.SAMN05660841_01983"/>
<evidence type="ECO:0000256" key="13">
    <source>
        <dbReference type="HAMAP-Rule" id="MF_00409"/>
    </source>
</evidence>
<dbReference type="NCBIfam" id="TIGR00682">
    <property type="entry name" value="lpxK"/>
    <property type="match status" value="1"/>
</dbReference>
<evidence type="ECO:0000256" key="2">
    <source>
        <dbReference type="ARBA" id="ARBA00004870"/>
    </source>
</evidence>
<dbReference type="HAMAP" id="MF_00409">
    <property type="entry name" value="LpxK"/>
    <property type="match status" value="1"/>
</dbReference>
<keyword evidence="10 13" id="KW-0067">ATP-binding</keyword>
<evidence type="ECO:0000256" key="7">
    <source>
        <dbReference type="ARBA" id="ARBA00022679"/>
    </source>
</evidence>
<comment type="pathway">
    <text evidence="2 13">Glycolipid biosynthesis; lipid IV(A) biosynthesis; lipid IV(A) from (3R)-3-hydroxytetradecanoyl-[acyl-carrier-protein] and UDP-N-acetyl-alpha-D-glucosamine: step 6/6.</text>
</comment>
<dbReference type="GO" id="GO:0009244">
    <property type="term" value="P:lipopolysaccharide core region biosynthetic process"/>
    <property type="evidence" value="ECO:0007669"/>
    <property type="project" value="TreeGrafter"/>
</dbReference>